<evidence type="ECO:0008006" key="4">
    <source>
        <dbReference type="Google" id="ProtNLM"/>
    </source>
</evidence>
<name>A0ABY5H1E0_9PSED</name>
<proteinExistence type="predicted"/>
<evidence type="ECO:0000256" key="1">
    <source>
        <dbReference type="SAM" id="SignalP"/>
    </source>
</evidence>
<keyword evidence="1" id="KW-0732">Signal</keyword>
<feature type="chain" id="PRO_5046132670" description="Oxidoreductase molybdopterin-binding domain-containing protein" evidence="1">
    <location>
        <begin position="20"/>
        <end position="154"/>
    </location>
</feature>
<accession>A0ABY5H1E0</accession>
<feature type="signal peptide" evidence="1">
    <location>
        <begin position="1"/>
        <end position="19"/>
    </location>
</feature>
<gene>
    <name evidence="2" type="ORF">KDW96_12820</name>
</gene>
<dbReference type="SUPFAM" id="SSF56524">
    <property type="entry name" value="Oxidoreductase molybdopterin-binding domain"/>
    <property type="match status" value="1"/>
</dbReference>
<keyword evidence="3" id="KW-1185">Reference proteome</keyword>
<dbReference type="Proteomes" id="UP001059672">
    <property type="component" value="Chromosome"/>
</dbReference>
<reference evidence="2" key="1">
    <citation type="submission" date="2021-04" db="EMBL/GenBank/DDBJ databases">
        <title>Oceanospirillales bacteria with DddD are important DMSP degraders in coastal seawater.</title>
        <authorList>
            <person name="Liu J."/>
        </authorList>
    </citation>
    <scope>NUCLEOTIDE SEQUENCE</scope>
    <source>
        <strain evidence="2">D13-4</strain>
    </source>
</reference>
<protein>
    <recommendedName>
        <fullName evidence="4">Oxidoreductase molybdopterin-binding domain-containing protein</fullName>
    </recommendedName>
</protein>
<dbReference type="InterPro" id="IPR036374">
    <property type="entry name" value="OxRdtase_Mopterin-bd_sf"/>
</dbReference>
<dbReference type="EMBL" id="CP073346">
    <property type="protein sequence ID" value="UTW06073.1"/>
    <property type="molecule type" value="Genomic_DNA"/>
</dbReference>
<organism evidence="2 3">
    <name type="scientific">Pseudomonas benzenivorans</name>
    <dbReference type="NCBI Taxonomy" id="556533"/>
    <lineage>
        <taxon>Bacteria</taxon>
        <taxon>Pseudomonadati</taxon>
        <taxon>Pseudomonadota</taxon>
        <taxon>Gammaproteobacteria</taxon>
        <taxon>Pseudomonadales</taxon>
        <taxon>Pseudomonadaceae</taxon>
        <taxon>Pseudomonas</taxon>
    </lineage>
</organism>
<evidence type="ECO:0000313" key="2">
    <source>
        <dbReference type="EMBL" id="UTW06073.1"/>
    </source>
</evidence>
<dbReference type="Gene3D" id="3.90.420.10">
    <property type="entry name" value="Oxidoreductase, molybdopterin-binding domain"/>
    <property type="match status" value="1"/>
</dbReference>
<sequence length="154" mass="17408">MLHVLLALFLAVVTQVSIARDNIVLTVTDPGGTSVDYDLAALEAMDSRYLLTHTSWTDGLQRFTGVRASQLLAALEKSGSTVRARALNDYEVRMSVKDLTDYPVIIAYKRNGEYMTIRDKGPLWIIFPQDDHPELIGLETDQKMVWQLRRLVVE</sequence>
<dbReference type="RefSeq" id="WP_255836650.1">
    <property type="nucleotide sequence ID" value="NZ_CP073346.1"/>
</dbReference>
<evidence type="ECO:0000313" key="3">
    <source>
        <dbReference type="Proteomes" id="UP001059672"/>
    </source>
</evidence>